<dbReference type="RefSeq" id="WP_055706682.1">
    <property type="nucleotide sequence ID" value="NZ_JBPJFI010000001.1"/>
</dbReference>
<keyword evidence="6 10" id="KW-0812">Transmembrane</keyword>
<evidence type="ECO:0000256" key="3">
    <source>
        <dbReference type="ARBA" id="ARBA00022502"/>
    </source>
</evidence>
<keyword evidence="4" id="KW-0328">Glycosyltransferase</keyword>
<comment type="pathway">
    <text evidence="2">Glycolipid biosynthesis; glycosylphosphatidylinositol-anchor biosynthesis.</text>
</comment>
<feature type="transmembrane region" description="Helical" evidence="10">
    <location>
        <begin position="340"/>
        <end position="356"/>
    </location>
</feature>
<feature type="transmembrane region" description="Helical" evidence="10">
    <location>
        <begin position="115"/>
        <end position="135"/>
    </location>
</feature>
<evidence type="ECO:0000313" key="11">
    <source>
        <dbReference type="EMBL" id="TQK86549.1"/>
    </source>
</evidence>
<keyword evidence="5" id="KW-0808">Transferase</keyword>
<keyword evidence="12" id="KW-1185">Reference proteome</keyword>
<gene>
    <name evidence="11" type="ORF">FB563_6694</name>
</gene>
<dbReference type="GO" id="GO:0016020">
    <property type="term" value="C:membrane"/>
    <property type="evidence" value="ECO:0007669"/>
    <property type="project" value="GOC"/>
</dbReference>
<feature type="transmembrane region" description="Helical" evidence="10">
    <location>
        <begin position="25"/>
        <end position="46"/>
    </location>
</feature>
<keyword evidence="7" id="KW-0256">Endoplasmic reticulum</keyword>
<comment type="caution">
    <text evidence="11">The sequence shown here is derived from an EMBL/GenBank/DDBJ whole genome shotgun (WGS) entry which is preliminary data.</text>
</comment>
<feature type="transmembrane region" description="Helical" evidence="10">
    <location>
        <begin position="368"/>
        <end position="389"/>
    </location>
</feature>
<proteinExistence type="predicted"/>
<dbReference type="EMBL" id="VFNX01000002">
    <property type="protein sequence ID" value="TQK86549.1"/>
    <property type="molecule type" value="Genomic_DNA"/>
</dbReference>
<comment type="subcellular location">
    <subcellularLocation>
        <location evidence="1">Endoplasmic reticulum membrane</location>
        <topology evidence="1">Multi-pass membrane protein</topology>
    </subcellularLocation>
</comment>
<dbReference type="GO" id="GO:0004376">
    <property type="term" value="F:GPI mannosyltransferase activity"/>
    <property type="evidence" value="ECO:0007669"/>
    <property type="project" value="InterPro"/>
</dbReference>
<evidence type="ECO:0000313" key="12">
    <source>
        <dbReference type="Proteomes" id="UP000318103"/>
    </source>
</evidence>
<dbReference type="GO" id="GO:0006506">
    <property type="term" value="P:GPI anchor biosynthetic process"/>
    <property type="evidence" value="ECO:0007669"/>
    <property type="project" value="UniProtKB-UniPathway"/>
</dbReference>
<dbReference type="OrthoDB" id="151635at2"/>
<evidence type="ECO:0000256" key="8">
    <source>
        <dbReference type="ARBA" id="ARBA00022989"/>
    </source>
</evidence>
<feature type="transmembrane region" description="Helical" evidence="10">
    <location>
        <begin position="185"/>
        <end position="214"/>
    </location>
</feature>
<dbReference type="PANTHER" id="PTHR12468">
    <property type="entry name" value="GPI MANNOSYLTRANSFERASE 2"/>
    <property type="match status" value="1"/>
</dbReference>
<protein>
    <recommendedName>
        <fullName evidence="13">Mannosyltransferase PIG-V</fullName>
    </recommendedName>
</protein>
<organism evidence="11 12">
    <name type="scientific">Streptomyces puniciscabiei</name>
    <dbReference type="NCBI Taxonomy" id="164348"/>
    <lineage>
        <taxon>Bacteria</taxon>
        <taxon>Bacillati</taxon>
        <taxon>Actinomycetota</taxon>
        <taxon>Actinomycetes</taxon>
        <taxon>Kitasatosporales</taxon>
        <taxon>Streptomycetaceae</taxon>
        <taxon>Streptomyces</taxon>
    </lineage>
</organism>
<dbReference type="InterPro" id="IPR007315">
    <property type="entry name" value="PIG-V/Gpi18"/>
</dbReference>
<name>A0A542TI86_9ACTN</name>
<keyword evidence="8 10" id="KW-1133">Transmembrane helix</keyword>
<evidence type="ECO:0000256" key="2">
    <source>
        <dbReference type="ARBA" id="ARBA00004687"/>
    </source>
</evidence>
<evidence type="ECO:0000256" key="6">
    <source>
        <dbReference type="ARBA" id="ARBA00022692"/>
    </source>
</evidence>
<dbReference type="GO" id="GO:0000009">
    <property type="term" value="F:alpha-1,6-mannosyltransferase activity"/>
    <property type="evidence" value="ECO:0007669"/>
    <property type="project" value="InterPro"/>
</dbReference>
<evidence type="ECO:0000256" key="4">
    <source>
        <dbReference type="ARBA" id="ARBA00022676"/>
    </source>
</evidence>
<evidence type="ECO:0000256" key="1">
    <source>
        <dbReference type="ARBA" id="ARBA00004477"/>
    </source>
</evidence>
<dbReference type="Proteomes" id="UP000318103">
    <property type="component" value="Unassembled WGS sequence"/>
</dbReference>
<keyword evidence="3" id="KW-0337">GPI-anchor biosynthesis</keyword>
<evidence type="ECO:0008006" key="13">
    <source>
        <dbReference type="Google" id="ProtNLM"/>
    </source>
</evidence>
<evidence type="ECO:0000256" key="7">
    <source>
        <dbReference type="ARBA" id="ARBA00022824"/>
    </source>
</evidence>
<dbReference type="PANTHER" id="PTHR12468:SF2">
    <property type="entry name" value="GPI MANNOSYLTRANSFERASE 2"/>
    <property type="match status" value="1"/>
</dbReference>
<evidence type="ECO:0000256" key="10">
    <source>
        <dbReference type="SAM" id="Phobius"/>
    </source>
</evidence>
<accession>A0A542TI86</accession>
<dbReference type="AlphaFoldDB" id="A0A542TI86"/>
<feature type="transmembrane region" description="Helical" evidence="10">
    <location>
        <begin position="316"/>
        <end position="334"/>
    </location>
</feature>
<evidence type="ECO:0000256" key="5">
    <source>
        <dbReference type="ARBA" id="ARBA00022679"/>
    </source>
</evidence>
<feature type="transmembrane region" description="Helical" evidence="10">
    <location>
        <begin position="287"/>
        <end position="309"/>
    </location>
</feature>
<reference evidence="11 12" key="1">
    <citation type="submission" date="2019-06" db="EMBL/GenBank/DDBJ databases">
        <title>Sequencing the genomes of 1000 actinobacteria strains.</title>
        <authorList>
            <person name="Klenk H.-P."/>
        </authorList>
    </citation>
    <scope>NUCLEOTIDE SEQUENCE [LARGE SCALE GENOMIC DNA]</scope>
    <source>
        <strain evidence="11 12">DSM 41929</strain>
    </source>
</reference>
<dbReference type="UniPathway" id="UPA00196"/>
<feature type="transmembrane region" description="Helical" evidence="10">
    <location>
        <begin position="142"/>
        <end position="165"/>
    </location>
</feature>
<feature type="transmembrane region" description="Helical" evidence="10">
    <location>
        <begin position="226"/>
        <end position="245"/>
    </location>
</feature>
<keyword evidence="9 10" id="KW-0472">Membrane</keyword>
<sequence>MSPALRPSDSPRETGRGRAQGAPGVLRALAVFAAVRLAGVVLLIVVDAVAGRPFGKSLAHAWDSVWYLHIAEHGYGSQLHITSTGAVQTDWAFFPLYPGLIRAVRGLLPVTAGQAGLLIAWSCSALAVCGVYTVVHHLHGRAVATAAVALWAVLPQSVVFALAYTEPLFTACAAWSLHAVLRRRWLTAGSLALLAGLSRPNGVAVAAAVAAAAVHEVVRQRGRASPGLLVGMVMGPLGWAGYVLWVGRQTGDLWHGYLQVQSAWNSQLDLAVGPLRFLESMPVQGSWVTYPVSVALVVAGIVSFCVLCLDRAPLPLVVFAGVLLLLVVAVSGPFSCKPRFLLPAFPLLIPPARALLRTWRPSPSHRTRLLCGGLTTVSLLYGTYLAALASQPL</sequence>
<evidence type="ECO:0000256" key="9">
    <source>
        <dbReference type="ARBA" id="ARBA00023136"/>
    </source>
</evidence>